<sequence>MRATLDNHAATRRTLSIWNCETQRVQSTRQTLSTTHCFTEMSSGFVGTPKIDHGVDRNGSLTSIPIQVSPAQMAPEITLSYHSASNSASAIGMGWAITGVFSIRRSPGTIAQDGFRGELLPVHADSESNHCPTGVIKNNNKDRFSLNGQRLMNISNTQYHYELEQWQKIVAAQGSNPDSWVEGLPEGSKRTYGAFDSSIRAIGASATRVWSATEYTYAFSNYVSYFYINDTSSSSWPRRRFLRLSDFLRRQSQSRNGTPASAKFYLQNWT</sequence>
<dbReference type="Proteomes" id="UP000807025">
    <property type="component" value="Unassembled WGS sequence"/>
</dbReference>
<dbReference type="AlphaFoldDB" id="A0A9P5ZVZ0"/>
<dbReference type="OrthoDB" id="3046214at2759"/>
<keyword evidence="2" id="KW-1185">Reference proteome</keyword>
<protein>
    <submittedName>
        <fullName evidence="1">Uncharacterized protein</fullName>
    </submittedName>
</protein>
<evidence type="ECO:0000313" key="2">
    <source>
        <dbReference type="Proteomes" id="UP000807025"/>
    </source>
</evidence>
<evidence type="ECO:0000313" key="1">
    <source>
        <dbReference type="EMBL" id="KAF9493334.1"/>
    </source>
</evidence>
<name>A0A9P5ZVZ0_PLEER</name>
<organism evidence="1 2">
    <name type="scientific">Pleurotus eryngii</name>
    <name type="common">Boletus of the steppes</name>
    <dbReference type="NCBI Taxonomy" id="5323"/>
    <lineage>
        <taxon>Eukaryota</taxon>
        <taxon>Fungi</taxon>
        <taxon>Dikarya</taxon>
        <taxon>Basidiomycota</taxon>
        <taxon>Agaricomycotina</taxon>
        <taxon>Agaricomycetes</taxon>
        <taxon>Agaricomycetidae</taxon>
        <taxon>Agaricales</taxon>
        <taxon>Pleurotineae</taxon>
        <taxon>Pleurotaceae</taxon>
        <taxon>Pleurotus</taxon>
    </lineage>
</organism>
<dbReference type="EMBL" id="MU154587">
    <property type="protein sequence ID" value="KAF9493334.1"/>
    <property type="molecule type" value="Genomic_DNA"/>
</dbReference>
<accession>A0A9P5ZVZ0</accession>
<gene>
    <name evidence="1" type="ORF">BDN71DRAFT_1107713</name>
</gene>
<reference evidence="1" key="1">
    <citation type="submission" date="2020-11" db="EMBL/GenBank/DDBJ databases">
        <authorList>
            <consortium name="DOE Joint Genome Institute"/>
            <person name="Ahrendt S."/>
            <person name="Riley R."/>
            <person name="Andreopoulos W."/>
            <person name="Labutti K."/>
            <person name="Pangilinan J."/>
            <person name="Ruiz-Duenas F.J."/>
            <person name="Barrasa J.M."/>
            <person name="Sanchez-Garcia M."/>
            <person name="Camarero S."/>
            <person name="Miyauchi S."/>
            <person name="Serrano A."/>
            <person name="Linde D."/>
            <person name="Babiker R."/>
            <person name="Drula E."/>
            <person name="Ayuso-Fernandez I."/>
            <person name="Pacheco R."/>
            <person name="Padilla G."/>
            <person name="Ferreira P."/>
            <person name="Barriuso J."/>
            <person name="Kellner H."/>
            <person name="Castanera R."/>
            <person name="Alfaro M."/>
            <person name="Ramirez L."/>
            <person name="Pisabarro A.G."/>
            <person name="Kuo A."/>
            <person name="Tritt A."/>
            <person name="Lipzen A."/>
            <person name="He G."/>
            <person name="Yan M."/>
            <person name="Ng V."/>
            <person name="Cullen D."/>
            <person name="Martin F."/>
            <person name="Rosso M.-N."/>
            <person name="Henrissat B."/>
            <person name="Hibbett D."/>
            <person name="Martinez A.T."/>
            <person name="Grigoriev I.V."/>
        </authorList>
    </citation>
    <scope>NUCLEOTIDE SEQUENCE</scope>
    <source>
        <strain evidence="1">ATCC 90797</strain>
    </source>
</reference>
<proteinExistence type="predicted"/>
<comment type="caution">
    <text evidence="1">The sequence shown here is derived from an EMBL/GenBank/DDBJ whole genome shotgun (WGS) entry which is preliminary data.</text>
</comment>